<dbReference type="UniPathway" id="UPA00253">
    <property type="reaction ID" value="UER00334"/>
</dbReference>
<dbReference type="GO" id="GO:0005737">
    <property type="term" value="C:cytoplasm"/>
    <property type="evidence" value="ECO:0007669"/>
    <property type="project" value="InterPro"/>
</dbReference>
<evidence type="ECO:0000256" key="3">
    <source>
        <dbReference type="ARBA" id="ARBA00022598"/>
    </source>
</evidence>
<dbReference type="InterPro" id="IPR014445">
    <property type="entry name" value="Gln-dep_NAD_synthase"/>
</dbReference>
<dbReference type="Gene3D" id="3.40.50.620">
    <property type="entry name" value="HUPs"/>
    <property type="match status" value="1"/>
</dbReference>
<evidence type="ECO:0000256" key="2">
    <source>
        <dbReference type="ARBA" id="ARBA00007145"/>
    </source>
</evidence>
<dbReference type="GO" id="GO:0003952">
    <property type="term" value="F:NAD+ synthase (glutamine-hydrolyzing) activity"/>
    <property type="evidence" value="ECO:0007669"/>
    <property type="project" value="UniProtKB-UniRule"/>
</dbReference>
<feature type="domain" description="NAD/GMP synthase" evidence="10">
    <location>
        <begin position="300"/>
        <end position="520"/>
    </location>
</feature>
<comment type="similarity">
    <text evidence="2 7">In the C-terminal section; belongs to the NAD synthetase family.</text>
</comment>
<dbReference type="CDD" id="cd00553">
    <property type="entry name" value="NAD_synthase"/>
    <property type="match status" value="1"/>
</dbReference>
<keyword evidence="5 7" id="KW-0067">ATP-binding</keyword>
<organism evidence="11">
    <name type="scientific">uncultured Anaerotruncus sp</name>
    <dbReference type="NCBI Taxonomy" id="905011"/>
    <lineage>
        <taxon>Bacteria</taxon>
        <taxon>Bacillati</taxon>
        <taxon>Bacillota</taxon>
        <taxon>Clostridia</taxon>
        <taxon>Eubacteriales</taxon>
        <taxon>Oscillospiraceae</taxon>
        <taxon>Anaerotruncus</taxon>
        <taxon>environmental samples</taxon>
    </lineage>
</organism>
<evidence type="ECO:0000256" key="5">
    <source>
        <dbReference type="ARBA" id="ARBA00022840"/>
    </source>
</evidence>
<keyword evidence="6 7" id="KW-0520">NAD</keyword>
<dbReference type="PANTHER" id="PTHR23090">
    <property type="entry name" value="NH 3 /GLUTAMINE-DEPENDENT NAD + SYNTHETASE"/>
    <property type="match status" value="1"/>
</dbReference>
<dbReference type="InterPro" id="IPR003010">
    <property type="entry name" value="C-N_Hydrolase"/>
</dbReference>
<keyword evidence="4 7" id="KW-0547">Nucleotide-binding</keyword>
<dbReference type="InterPro" id="IPR041856">
    <property type="entry name" value="NAD+_synth_C"/>
</dbReference>
<evidence type="ECO:0000256" key="1">
    <source>
        <dbReference type="ARBA" id="ARBA00005188"/>
    </source>
</evidence>
<dbReference type="Pfam" id="PF02540">
    <property type="entry name" value="NAD_synthase"/>
    <property type="match status" value="1"/>
</dbReference>
<dbReference type="Gene3D" id="1.10.10.1140">
    <property type="entry name" value="Glutamine-dependent NAD+ synthetase, C-terminal domain"/>
    <property type="match status" value="1"/>
</dbReference>
<comment type="pathway">
    <text evidence="1 7">Cofactor biosynthesis; NAD(+) biosynthesis; NAD(+) from deamido-NAD(+) (L-Gln route): step 1/1.</text>
</comment>
<reference evidence="11" key="1">
    <citation type="submission" date="2019-11" db="EMBL/GenBank/DDBJ databases">
        <authorList>
            <person name="Feng L."/>
        </authorList>
    </citation>
    <scope>NUCLEOTIDE SEQUENCE</scope>
    <source>
        <strain evidence="11">AundefinedLFYP135</strain>
    </source>
</reference>
<proteinExistence type="inferred from homology"/>
<keyword evidence="3 7" id="KW-0436">Ligase</keyword>
<feature type="domain" description="CN hydrolase" evidence="9">
    <location>
        <begin position="32"/>
        <end position="167"/>
    </location>
</feature>
<dbReference type="Pfam" id="PF00795">
    <property type="entry name" value="CN_hydrolase"/>
    <property type="match status" value="1"/>
</dbReference>
<evidence type="ECO:0000256" key="7">
    <source>
        <dbReference type="PIRNR" id="PIRNR006630"/>
    </source>
</evidence>
<dbReference type="SUPFAM" id="SSF52402">
    <property type="entry name" value="Adenine nucleotide alpha hydrolases-like"/>
    <property type="match status" value="1"/>
</dbReference>
<dbReference type="Gene3D" id="3.60.110.10">
    <property type="entry name" value="Carbon-nitrogen hydrolase"/>
    <property type="match status" value="1"/>
</dbReference>
<dbReference type="InterPro" id="IPR003694">
    <property type="entry name" value="NAD_synthase"/>
</dbReference>
<evidence type="ECO:0000313" key="11">
    <source>
        <dbReference type="EMBL" id="VYT00923.1"/>
    </source>
</evidence>
<dbReference type="GO" id="GO:0004359">
    <property type="term" value="F:glutaminase activity"/>
    <property type="evidence" value="ECO:0007669"/>
    <property type="project" value="InterPro"/>
</dbReference>
<gene>
    <name evidence="11" type="primary">nadE</name>
    <name evidence="11" type="ORF">AULFYP135_01273</name>
</gene>
<dbReference type="InterPro" id="IPR014729">
    <property type="entry name" value="Rossmann-like_a/b/a_fold"/>
</dbReference>
<dbReference type="AlphaFoldDB" id="A0A6N2T7P3"/>
<dbReference type="GO" id="GO:0005524">
    <property type="term" value="F:ATP binding"/>
    <property type="evidence" value="ECO:0007669"/>
    <property type="project" value="UniProtKB-UniRule"/>
</dbReference>
<evidence type="ECO:0000259" key="10">
    <source>
        <dbReference type="Pfam" id="PF02540"/>
    </source>
</evidence>
<comment type="similarity">
    <text evidence="8">Belongs to the NAD synthetase family.</text>
</comment>
<evidence type="ECO:0000256" key="6">
    <source>
        <dbReference type="ARBA" id="ARBA00023027"/>
    </source>
</evidence>
<dbReference type="InterPro" id="IPR022310">
    <property type="entry name" value="NAD/GMP_synthase"/>
</dbReference>
<evidence type="ECO:0000256" key="4">
    <source>
        <dbReference type="ARBA" id="ARBA00022741"/>
    </source>
</evidence>
<dbReference type="EMBL" id="CACRSL010000003">
    <property type="protein sequence ID" value="VYT00923.1"/>
    <property type="molecule type" value="Genomic_DNA"/>
</dbReference>
<dbReference type="InterPro" id="IPR036526">
    <property type="entry name" value="C-N_Hydrolase_sf"/>
</dbReference>
<protein>
    <recommendedName>
        <fullName evidence="7">Glutamine-dependent NAD(+) synthetase</fullName>
        <ecNumber evidence="7">6.3.5.1</ecNumber>
    </recommendedName>
    <alternativeName>
        <fullName evidence="7">NAD(+) synthase [glutamine-hydrolyzing]</fullName>
    </alternativeName>
</protein>
<name>A0A6N2T7P3_9FIRM</name>
<dbReference type="GO" id="GO:0009435">
    <property type="term" value="P:NAD+ biosynthetic process"/>
    <property type="evidence" value="ECO:0007669"/>
    <property type="project" value="UniProtKB-UniRule"/>
</dbReference>
<dbReference type="EC" id="6.3.5.1" evidence="7"/>
<evidence type="ECO:0000259" key="9">
    <source>
        <dbReference type="Pfam" id="PF00795"/>
    </source>
</evidence>
<accession>A0A6N2T7P3</accession>
<sequence length="610" mass="65792">MNSILRLALAVNRVLPANPQLCYESIATTLDSLVDSPADIILFPQLAFSSPSCGNLFSNQALLESCMEQLDHLRIASRDLAAYLIVGLPVWDNGQVVAACAVLYQGKLLGYVADSAHLSTAESELFLPPDTLFQCGDLRFSILPCNPLELPLKAVPLAQNGCDLILCPSYEPVTAGSIARAEEGVRVLSRTLGCAVAVCNGGVGDTSSPWLYRGYAFAYECGEKLGGFVSQYESELCQCDLDADVIRTQKAYARSKKPAFTVGAQGGKRGLLRPVRPDPYLPEDPAAADAYLDELFSMQTASLAARLQNTGLSRMVVGVSGGLDSTLALLVSAAAADALDLPRENVVAVTMPGFGTSDRTYFNALSLIEHLGATGRDISIKAAVLQHFEDIGHDPAKKNTTYENAQARERAQILLDLANAVGGLVVGTGDLSEEALGWSTFAGDHISNYNVNVCITKTMIRRMVDYIARAELLGDAAEVLRDILDTPVSPELLPPDAAGNIQQKTEDILGPYALHDFFLYYLVKYGFRPSKLYYYACVAFSGRLDPAYIREKLIFFLRRLALGQFKRSCAPDSAVLTDVSLNNAVFYLPSDLNISALLEDIPASLDAAQS</sequence>
<dbReference type="PANTHER" id="PTHR23090:SF9">
    <property type="entry name" value="GLUTAMINE-DEPENDENT NAD(+) SYNTHETASE"/>
    <property type="match status" value="1"/>
</dbReference>
<dbReference type="PIRSF" id="PIRSF006630">
    <property type="entry name" value="NADS_GAT"/>
    <property type="match status" value="1"/>
</dbReference>
<dbReference type="SUPFAM" id="SSF56317">
    <property type="entry name" value="Carbon-nitrogen hydrolase"/>
    <property type="match status" value="1"/>
</dbReference>
<dbReference type="NCBIfam" id="TIGR00552">
    <property type="entry name" value="nadE"/>
    <property type="match status" value="1"/>
</dbReference>
<comment type="catalytic activity">
    <reaction evidence="7">
        <text>deamido-NAD(+) + L-glutamine + ATP + H2O = L-glutamate + AMP + diphosphate + NAD(+) + H(+)</text>
        <dbReference type="Rhea" id="RHEA:24384"/>
        <dbReference type="ChEBI" id="CHEBI:15377"/>
        <dbReference type="ChEBI" id="CHEBI:15378"/>
        <dbReference type="ChEBI" id="CHEBI:29985"/>
        <dbReference type="ChEBI" id="CHEBI:30616"/>
        <dbReference type="ChEBI" id="CHEBI:33019"/>
        <dbReference type="ChEBI" id="CHEBI:57540"/>
        <dbReference type="ChEBI" id="CHEBI:58359"/>
        <dbReference type="ChEBI" id="CHEBI:58437"/>
        <dbReference type="ChEBI" id="CHEBI:456215"/>
        <dbReference type="EC" id="6.3.5.1"/>
    </reaction>
</comment>
<evidence type="ECO:0000256" key="8">
    <source>
        <dbReference type="RuleBase" id="RU003811"/>
    </source>
</evidence>